<dbReference type="GO" id="GO:0006227">
    <property type="term" value="P:dUDP biosynthetic process"/>
    <property type="evidence" value="ECO:0007669"/>
    <property type="project" value="TreeGrafter"/>
</dbReference>
<comment type="caution">
    <text evidence="11">Lacks conserved residue(s) required for the propagation of feature annotation.</text>
</comment>
<dbReference type="EMBL" id="PXYW01000018">
    <property type="protein sequence ID" value="PSR33597.1"/>
    <property type="molecule type" value="Genomic_DNA"/>
</dbReference>
<dbReference type="Pfam" id="PF02223">
    <property type="entry name" value="Thymidylate_kin"/>
    <property type="match status" value="1"/>
</dbReference>
<comment type="catalytic activity">
    <reaction evidence="9 11">
        <text>dTMP + ATP = dTDP + ADP</text>
        <dbReference type="Rhea" id="RHEA:13517"/>
        <dbReference type="ChEBI" id="CHEBI:30616"/>
        <dbReference type="ChEBI" id="CHEBI:58369"/>
        <dbReference type="ChEBI" id="CHEBI:63528"/>
        <dbReference type="ChEBI" id="CHEBI:456216"/>
        <dbReference type="EC" id="2.7.4.9"/>
    </reaction>
</comment>
<dbReference type="HAMAP" id="MF_00165">
    <property type="entry name" value="Thymidylate_kinase"/>
    <property type="match status" value="1"/>
</dbReference>
<evidence type="ECO:0000256" key="3">
    <source>
        <dbReference type="ARBA" id="ARBA00017144"/>
    </source>
</evidence>
<dbReference type="AlphaFoldDB" id="A0A2T2XGJ4"/>
<dbReference type="PANTHER" id="PTHR10344:SF4">
    <property type="entry name" value="UMP-CMP KINASE 2, MITOCHONDRIAL"/>
    <property type="match status" value="1"/>
</dbReference>
<dbReference type="GO" id="GO:0006235">
    <property type="term" value="P:dTTP biosynthetic process"/>
    <property type="evidence" value="ECO:0007669"/>
    <property type="project" value="UniProtKB-UniRule"/>
</dbReference>
<comment type="function">
    <text evidence="10 11">Phosphorylation of dTMP to form dTDP in both de novo and salvage pathways of dTTP synthesis.</text>
</comment>
<evidence type="ECO:0000259" key="12">
    <source>
        <dbReference type="Pfam" id="PF02223"/>
    </source>
</evidence>
<dbReference type="GO" id="GO:0005829">
    <property type="term" value="C:cytosol"/>
    <property type="evidence" value="ECO:0007669"/>
    <property type="project" value="TreeGrafter"/>
</dbReference>
<evidence type="ECO:0000256" key="5">
    <source>
        <dbReference type="ARBA" id="ARBA00022727"/>
    </source>
</evidence>
<gene>
    <name evidence="11 13" type="primary">tmk</name>
    <name evidence="13" type="ORF">C7B46_09340</name>
</gene>
<proteinExistence type="inferred from homology"/>
<dbReference type="InterPro" id="IPR039430">
    <property type="entry name" value="Thymidylate_kin-like_dom"/>
</dbReference>
<dbReference type="GO" id="GO:0005524">
    <property type="term" value="F:ATP binding"/>
    <property type="evidence" value="ECO:0007669"/>
    <property type="project" value="UniProtKB-UniRule"/>
</dbReference>
<evidence type="ECO:0000256" key="10">
    <source>
        <dbReference type="ARBA" id="ARBA00057735"/>
    </source>
</evidence>
<dbReference type="Proteomes" id="UP000242972">
    <property type="component" value="Unassembled WGS sequence"/>
</dbReference>
<evidence type="ECO:0000256" key="9">
    <source>
        <dbReference type="ARBA" id="ARBA00048743"/>
    </source>
</evidence>
<dbReference type="Gene3D" id="3.40.50.300">
    <property type="entry name" value="P-loop containing nucleotide triphosphate hydrolases"/>
    <property type="match status" value="1"/>
</dbReference>
<dbReference type="PANTHER" id="PTHR10344">
    <property type="entry name" value="THYMIDYLATE KINASE"/>
    <property type="match status" value="1"/>
</dbReference>
<comment type="caution">
    <text evidence="13">The sequence shown here is derived from an EMBL/GenBank/DDBJ whole genome shotgun (WGS) entry which is preliminary data.</text>
</comment>
<evidence type="ECO:0000256" key="7">
    <source>
        <dbReference type="ARBA" id="ARBA00022777"/>
    </source>
</evidence>
<dbReference type="GO" id="GO:0004798">
    <property type="term" value="F:dTMP kinase activity"/>
    <property type="evidence" value="ECO:0007669"/>
    <property type="project" value="UniProtKB-UniRule"/>
</dbReference>
<organism evidence="13 14">
    <name type="scientific">Sulfobacillus benefaciens</name>
    <dbReference type="NCBI Taxonomy" id="453960"/>
    <lineage>
        <taxon>Bacteria</taxon>
        <taxon>Bacillati</taxon>
        <taxon>Bacillota</taxon>
        <taxon>Clostridia</taxon>
        <taxon>Eubacteriales</taxon>
        <taxon>Clostridiales Family XVII. Incertae Sedis</taxon>
        <taxon>Sulfobacillus</taxon>
    </lineage>
</organism>
<sequence>MDRQLTRQGLLISFEGIEKVGKSTQILLLSQWLHQQNIETVVLREPGGTVLGETLRQVVLHDVAIVSPWAELLVFAAARAELTETVIRPHLADGSVVIVDRFIDSSVAYQGYGGGLPIDDVKMINRLATEGLEPDLTFWLQGPGFDTGVRPDQIESRDASYFRRVSEGYRELAQCNPVRWRIIDATQPMEDVFETICQHIGPWINTLRGG</sequence>
<dbReference type="CDD" id="cd01672">
    <property type="entry name" value="TMPK"/>
    <property type="match status" value="1"/>
</dbReference>
<feature type="domain" description="Thymidylate kinase-like" evidence="12">
    <location>
        <begin position="14"/>
        <end position="196"/>
    </location>
</feature>
<protein>
    <recommendedName>
        <fullName evidence="3 11">Thymidylate kinase</fullName>
        <ecNumber evidence="2 11">2.7.4.9</ecNumber>
    </recommendedName>
    <alternativeName>
        <fullName evidence="11">dTMP kinase</fullName>
    </alternativeName>
</protein>
<dbReference type="InterPro" id="IPR018094">
    <property type="entry name" value="Thymidylate_kinase"/>
</dbReference>
<evidence type="ECO:0000256" key="2">
    <source>
        <dbReference type="ARBA" id="ARBA00012980"/>
    </source>
</evidence>
<keyword evidence="7 11" id="KW-0418">Kinase</keyword>
<dbReference type="FunFam" id="3.40.50.300:FF:000225">
    <property type="entry name" value="Thymidylate kinase"/>
    <property type="match status" value="1"/>
</dbReference>
<keyword evidence="5 11" id="KW-0545">Nucleotide biosynthesis</keyword>
<evidence type="ECO:0000313" key="14">
    <source>
        <dbReference type="Proteomes" id="UP000242972"/>
    </source>
</evidence>
<reference evidence="13 14" key="1">
    <citation type="journal article" date="2014" name="BMC Genomics">
        <title>Comparison of environmental and isolate Sulfobacillus genomes reveals diverse carbon, sulfur, nitrogen, and hydrogen metabolisms.</title>
        <authorList>
            <person name="Justice N.B."/>
            <person name="Norman A."/>
            <person name="Brown C.T."/>
            <person name="Singh A."/>
            <person name="Thomas B.C."/>
            <person name="Banfield J.F."/>
        </authorList>
    </citation>
    <scope>NUCLEOTIDE SEQUENCE [LARGE SCALE GENOMIC DNA]</scope>
    <source>
        <strain evidence="13">AMDSBA4</strain>
    </source>
</reference>
<evidence type="ECO:0000256" key="6">
    <source>
        <dbReference type="ARBA" id="ARBA00022741"/>
    </source>
</evidence>
<name>A0A2T2XGJ4_9FIRM</name>
<evidence type="ECO:0000256" key="11">
    <source>
        <dbReference type="HAMAP-Rule" id="MF_00165"/>
    </source>
</evidence>
<accession>A0A2T2XGJ4</accession>
<keyword evidence="6 11" id="KW-0547">Nucleotide-binding</keyword>
<dbReference type="GO" id="GO:0006233">
    <property type="term" value="P:dTDP biosynthetic process"/>
    <property type="evidence" value="ECO:0007669"/>
    <property type="project" value="InterPro"/>
</dbReference>
<dbReference type="NCBIfam" id="TIGR00041">
    <property type="entry name" value="DTMP_kinase"/>
    <property type="match status" value="1"/>
</dbReference>
<dbReference type="PROSITE" id="PS01331">
    <property type="entry name" value="THYMIDYLATE_KINASE"/>
    <property type="match status" value="1"/>
</dbReference>
<dbReference type="InterPro" id="IPR018095">
    <property type="entry name" value="Thymidylate_kin_CS"/>
</dbReference>
<evidence type="ECO:0000256" key="4">
    <source>
        <dbReference type="ARBA" id="ARBA00022679"/>
    </source>
</evidence>
<evidence type="ECO:0000256" key="8">
    <source>
        <dbReference type="ARBA" id="ARBA00022840"/>
    </source>
</evidence>
<evidence type="ECO:0000256" key="1">
    <source>
        <dbReference type="ARBA" id="ARBA00009776"/>
    </source>
</evidence>
<comment type="similarity">
    <text evidence="1 11">Belongs to the thymidylate kinase family.</text>
</comment>
<keyword evidence="8 11" id="KW-0067">ATP-binding</keyword>
<keyword evidence="4 11" id="KW-0808">Transferase</keyword>
<evidence type="ECO:0000313" key="13">
    <source>
        <dbReference type="EMBL" id="PSR33597.1"/>
    </source>
</evidence>
<dbReference type="SUPFAM" id="SSF52540">
    <property type="entry name" value="P-loop containing nucleoside triphosphate hydrolases"/>
    <property type="match status" value="1"/>
</dbReference>
<dbReference type="EC" id="2.7.4.9" evidence="2 11"/>
<dbReference type="InterPro" id="IPR027417">
    <property type="entry name" value="P-loop_NTPase"/>
</dbReference>